<sequence>MGVQLFCNRALVWCLASINYEMPELGSHGLVLGIRTLSVEPHFALMCLDSLRLPSCTRNPHVEITTAHTHVDSRSVHISSGRLGAKPATECREARRCPTQPQLT</sequence>
<reference evidence="2" key="1">
    <citation type="journal article" date="2023" name="Nat. Plants">
        <title>Single-cell RNA sequencing provides a high-resolution roadmap for understanding the multicellular compartmentation of specialized metabolism.</title>
        <authorList>
            <person name="Sun S."/>
            <person name="Shen X."/>
            <person name="Li Y."/>
            <person name="Li Y."/>
            <person name="Wang S."/>
            <person name="Li R."/>
            <person name="Zhang H."/>
            <person name="Shen G."/>
            <person name="Guo B."/>
            <person name="Wei J."/>
            <person name="Xu J."/>
            <person name="St-Pierre B."/>
            <person name="Chen S."/>
            <person name="Sun C."/>
        </authorList>
    </citation>
    <scope>NUCLEOTIDE SEQUENCE [LARGE SCALE GENOMIC DNA]</scope>
</reference>
<dbReference type="EMBL" id="CM044708">
    <property type="protein sequence ID" value="KAI5649942.1"/>
    <property type="molecule type" value="Genomic_DNA"/>
</dbReference>
<proteinExistence type="predicted"/>
<dbReference type="Proteomes" id="UP001060085">
    <property type="component" value="Linkage Group LG08"/>
</dbReference>
<protein>
    <submittedName>
        <fullName evidence="1">Uncharacterized protein</fullName>
    </submittedName>
</protein>
<comment type="caution">
    <text evidence="1">The sequence shown here is derived from an EMBL/GenBank/DDBJ whole genome shotgun (WGS) entry which is preliminary data.</text>
</comment>
<name>A0ACB9ZQF1_CATRO</name>
<organism evidence="1 2">
    <name type="scientific">Catharanthus roseus</name>
    <name type="common">Madagascar periwinkle</name>
    <name type="synonym">Vinca rosea</name>
    <dbReference type="NCBI Taxonomy" id="4058"/>
    <lineage>
        <taxon>Eukaryota</taxon>
        <taxon>Viridiplantae</taxon>
        <taxon>Streptophyta</taxon>
        <taxon>Embryophyta</taxon>
        <taxon>Tracheophyta</taxon>
        <taxon>Spermatophyta</taxon>
        <taxon>Magnoliopsida</taxon>
        <taxon>eudicotyledons</taxon>
        <taxon>Gunneridae</taxon>
        <taxon>Pentapetalae</taxon>
        <taxon>asterids</taxon>
        <taxon>lamiids</taxon>
        <taxon>Gentianales</taxon>
        <taxon>Apocynaceae</taxon>
        <taxon>Rauvolfioideae</taxon>
        <taxon>Vinceae</taxon>
        <taxon>Catharanthinae</taxon>
        <taxon>Catharanthus</taxon>
    </lineage>
</organism>
<evidence type="ECO:0000313" key="2">
    <source>
        <dbReference type="Proteomes" id="UP001060085"/>
    </source>
</evidence>
<evidence type="ECO:0000313" key="1">
    <source>
        <dbReference type="EMBL" id="KAI5649942.1"/>
    </source>
</evidence>
<accession>A0ACB9ZQF1</accession>
<keyword evidence="2" id="KW-1185">Reference proteome</keyword>
<gene>
    <name evidence="1" type="ORF">M9H77_35947</name>
</gene>